<dbReference type="Proteomes" id="UP000252519">
    <property type="component" value="Unassembled WGS sequence"/>
</dbReference>
<evidence type="ECO:0000313" key="4">
    <source>
        <dbReference type="Proteomes" id="UP000252519"/>
    </source>
</evidence>
<feature type="domain" description="BPTI/Kunitz inhibitor" evidence="2">
    <location>
        <begin position="13"/>
        <end position="78"/>
    </location>
</feature>
<dbReference type="InterPro" id="IPR036880">
    <property type="entry name" value="Kunitz_BPTI_sf"/>
</dbReference>
<feature type="signal peptide" evidence="1">
    <location>
        <begin position="1"/>
        <end position="17"/>
    </location>
</feature>
<sequence length="80" mass="9318">MKLSVIIICAVIYFCAAAPQDKCLDGEPYPDNSIDGCWPFYWSYKYNKRTGKCESFMDCFYKGRNIFPKLEDCEKACMDK</sequence>
<accession>A0A368GTT1</accession>
<name>A0A368GTT1_ANCCA</name>
<dbReference type="InterPro" id="IPR002223">
    <property type="entry name" value="Kunitz_BPTI"/>
</dbReference>
<dbReference type="SUPFAM" id="SSF57362">
    <property type="entry name" value="BPTI-like"/>
    <property type="match status" value="1"/>
</dbReference>
<organism evidence="3 4">
    <name type="scientific">Ancylostoma caninum</name>
    <name type="common">Dog hookworm</name>
    <dbReference type="NCBI Taxonomy" id="29170"/>
    <lineage>
        <taxon>Eukaryota</taxon>
        <taxon>Metazoa</taxon>
        <taxon>Ecdysozoa</taxon>
        <taxon>Nematoda</taxon>
        <taxon>Chromadorea</taxon>
        <taxon>Rhabditida</taxon>
        <taxon>Rhabditina</taxon>
        <taxon>Rhabditomorpha</taxon>
        <taxon>Strongyloidea</taxon>
        <taxon>Ancylostomatidae</taxon>
        <taxon>Ancylostomatinae</taxon>
        <taxon>Ancylostoma</taxon>
    </lineage>
</organism>
<keyword evidence="1" id="KW-0732">Signal</keyword>
<gene>
    <name evidence="3" type="ORF">ANCCAN_07247</name>
</gene>
<dbReference type="GO" id="GO:0004867">
    <property type="term" value="F:serine-type endopeptidase inhibitor activity"/>
    <property type="evidence" value="ECO:0007669"/>
    <property type="project" value="InterPro"/>
</dbReference>
<evidence type="ECO:0000313" key="3">
    <source>
        <dbReference type="EMBL" id="RCN46709.1"/>
    </source>
</evidence>
<feature type="chain" id="PRO_5016578971" evidence="1">
    <location>
        <begin position="18"/>
        <end position="80"/>
    </location>
</feature>
<reference evidence="3 4" key="1">
    <citation type="submission" date="2014-10" db="EMBL/GenBank/DDBJ databases">
        <title>Draft genome of the hookworm Ancylostoma caninum.</title>
        <authorList>
            <person name="Mitreva M."/>
        </authorList>
    </citation>
    <scope>NUCLEOTIDE SEQUENCE [LARGE SCALE GENOMIC DNA]</scope>
    <source>
        <strain evidence="3 4">Baltimore</strain>
    </source>
</reference>
<dbReference type="SMART" id="SM00131">
    <property type="entry name" value="KU"/>
    <property type="match status" value="1"/>
</dbReference>
<proteinExistence type="predicted"/>
<keyword evidence="4" id="KW-1185">Reference proteome</keyword>
<dbReference type="Gene3D" id="4.10.410.10">
    <property type="entry name" value="Pancreatic trypsin inhibitor Kunitz domain"/>
    <property type="match status" value="1"/>
</dbReference>
<evidence type="ECO:0000256" key="1">
    <source>
        <dbReference type="SAM" id="SignalP"/>
    </source>
</evidence>
<comment type="caution">
    <text evidence="3">The sequence shown here is derived from an EMBL/GenBank/DDBJ whole genome shotgun (WGS) entry which is preliminary data.</text>
</comment>
<protein>
    <submittedName>
        <fullName evidence="3">Kunitz/Bovine pancreatic trypsin inhibitor domain protein</fullName>
    </submittedName>
</protein>
<evidence type="ECO:0000259" key="2">
    <source>
        <dbReference type="SMART" id="SM00131"/>
    </source>
</evidence>
<dbReference type="EMBL" id="JOJR01000074">
    <property type="protein sequence ID" value="RCN46709.1"/>
    <property type="molecule type" value="Genomic_DNA"/>
</dbReference>
<dbReference type="AlphaFoldDB" id="A0A368GTT1"/>